<evidence type="ECO:0000313" key="1">
    <source>
        <dbReference type="EMBL" id="NHN31186.1"/>
    </source>
</evidence>
<protein>
    <submittedName>
        <fullName evidence="1">DNA replication protein</fullName>
    </submittedName>
</protein>
<gene>
    <name evidence="1" type="ORF">G9U52_15205</name>
</gene>
<dbReference type="Proteomes" id="UP001165962">
    <property type="component" value="Unassembled WGS sequence"/>
</dbReference>
<accession>A0ABX0J748</accession>
<reference evidence="1" key="1">
    <citation type="submission" date="2020-03" db="EMBL/GenBank/DDBJ databases">
        <title>Draft sequencing of Paenibacilllus sp. S3N08.</title>
        <authorList>
            <person name="Kim D.-U."/>
        </authorList>
    </citation>
    <scope>NUCLEOTIDE SEQUENCE</scope>
    <source>
        <strain evidence="1">S3N08</strain>
    </source>
</reference>
<evidence type="ECO:0000313" key="2">
    <source>
        <dbReference type="Proteomes" id="UP001165962"/>
    </source>
</evidence>
<proteinExistence type="predicted"/>
<dbReference type="Gene3D" id="3.40.50.300">
    <property type="entry name" value="P-loop containing nucleotide triphosphate hydrolases"/>
    <property type="match status" value="1"/>
</dbReference>
<comment type="caution">
    <text evidence="1">The sequence shown here is derived from an EMBL/GenBank/DDBJ whole genome shotgun (WGS) entry which is preliminary data.</text>
</comment>
<dbReference type="InterPro" id="IPR027417">
    <property type="entry name" value="P-loop_NTPase"/>
</dbReference>
<organism evidence="1 2">
    <name type="scientific">Paenibacillus agricola</name>
    <dbReference type="NCBI Taxonomy" id="2716264"/>
    <lineage>
        <taxon>Bacteria</taxon>
        <taxon>Bacillati</taxon>
        <taxon>Bacillota</taxon>
        <taxon>Bacilli</taxon>
        <taxon>Bacillales</taxon>
        <taxon>Paenibacillaceae</taxon>
        <taxon>Paenibacillus</taxon>
    </lineage>
</organism>
<dbReference type="SUPFAM" id="SSF52540">
    <property type="entry name" value="P-loop containing nucleoside triphosphate hydrolases"/>
    <property type="match status" value="1"/>
</dbReference>
<sequence>MKHSQKCVLSSICTLADGPQCSARCASYVALYGFSGQSGRIAAANLPEDYRLVTLANSPAKDAQAIGGYRVYDMVRQYTSTFTRQFADVAEESGQSRIKSLYLASDSPGTGKTTTAAAILNEYIAVHYVGSLRRGLPVHERPAYFLDVNAWQSDYNEFNRPRVPEHIAEPASARYYNAQKAAMSAPFVVLDDMGVRDCTEAFRADLHRIINARVSSGLPTVYTSNVALTQLNEVFREQPARLADRVRDMCAEITFIGGSQRGMR</sequence>
<name>A0ABX0J748_9BACL</name>
<dbReference type="EMBL" id="JAAOIW010000005">
    <property type="protein sequence ID" value="NHN31186.1"/>
    <property type="molecule type" value="Genomic_DNA"/>
</dbReference>
<keyword evidence="2" id="KW-1185">Reference proteome</keyword>